<evidence type="ECO:0000259" key="2">
    <source>
        <dbReference type="Pfam" id="PF01471"/>
    </source>
</evidence>
<name>A0A8B2NNW9_9HYPH</name>
<keyword evidence="1" id="KW-0812">Transmembrane</keyword>
<dbReference type="AlphaFoldDB" id="A0A8B2NNW9"/>
<comment type="caution">
    <text evidence="3">The sequence shown here is derived from an EMBL/GenBank/DDBJ whole genome shotgun (WGS) entry which is preliminary data.</text>
</comment>
<accession>A0A8B2NNW9</accession>
<dbReference type="InterPro" id="IPR002477">
    <property type="entry name" value="Peptidoglycan-bd-like"/>
</dbReference>
<organism evidence="3 4">
    <name type="scientific">Acuticoccus sediminis</name>
    <dbReference type="NCBI Taxonomy" id="2184697"/>
    <lineage>
        <taxon>Bacteria</taxon>
        <taxon>Pseudomonadati</taxon>
        <taxon>Pseudomonadota</taxon>
        <taxon>Alphaproteobacteria</taxon>
        <taxon>Hyphomicrobiales</taxon>
        <taxon>Amorphaceae</taxon>
        <taxon>Acuticoccus</taxon>
    </lineage>
</organism>
<gene>
    <name evidence="3" type="ORF">DLJ53_24315</name>
</gene>
<evidence type="ECO:0000313" key="3">
    <source>
        <dbReference type="EMBL" id="RAH98769.1"/>
    </source>
</evidence>
<reference evidence="3 4" key="1">
    <citation type="submission" date="2018-05" db="EMBL/GenBank/DDBJ databases">
        <title>Acuticoccus sediminis sp. nov., isolated from deep-sea sediment of Indian Ocean.</title>
        <authorList>
            <person name="Liu X."/>
            <person name="Lai Q."/>
            <person name="Du Y."/>
            <person name="Sun F."/>
            <person name="Zhang X."/>
            <person name="Wang S."/>
            <person name="Shao Z."/>
        </authorList>
    </citation>
    <scope>NUCLEOTIDE SEQUENCE [LARGE SCALE GENOMIC DNA]</scope>
    <source>
        <strain evidence="3 4">PTG4-2</strain>
    </source>
</reference>
<dbReference type="Pfam" id="PF01471">
    <property type="entry name" value="PG_binding_1"/>
    <property type="match status" value="2"/>
</dbReference>
<dbReference type="Gene3D" id="1.10.101.10">
    <property type="entry name" value="PGBD-like superfamily/PGBD"/>
    <property type="match status" value="2"/>
</dbReference>
<dbReference type="EMBL" id="QHHQ01000006">
    <property type="protein sequence ID" value="RAH98769.1"/>
    <property type="molecule type" value="Genomic_DNA"/>
</dbReference>
<feature type="domain" description="Peptidoglycan binding-like" evidence="2">
    <location>
        <begin position="98"/>
        <end position="150"/>
    </location>
</feature>
<protein>
    <recommendedName>
        <fullName evidence="2">Peptidoglycan binding-like domain-containing protein</fullName>
    </recommendedName>
</protein>
<evidence type="ECO:0000256" key="1">
    <source>
        <dbReference type="SAM" id="Phobius"/>
    </source>
</evidence>
<keyword evidence="1" id="KW-1133">Transmembrane helix</keyword>
<dbReference type="InterPro" id="IPR036366">
    <property type="entry name" value="PGBDSf"/>
</dbReference>
<keyword evidence="4" id="KW-1185">Reference proteome</keyword>
<dbReference type="Proteomes" id="UP000249590">
    <property type="component" value="Unassembled WGS sequence"/>
</dbReference>
<keyword evidence="1" id="KW-0472">Membrane</keyword>
<feature type="domain" description="Peptidoglycan binding-like" evidence="2">
    <location>
        <begin position="172"/>
        <end position="219"/>
    </location>
</feature>
<dbReference type="SUPFAM" id="SSF47090">
    <property type="entry name" value="PGBD-like"/>
    <property type="match status" value="2"/>
</dbReference>
<feature type="transmembrane region" description="Helical" evidence="1">
    <location>
        <begin position="26"/>
        <end position="47"/>
    </location>
</feature>
<evidence type="ECO:0000313" key="4">
    <source>
        <dbReference type="Proteomes" id="UP000249590"/>
    </source>
</evidence>
<sequence length="225" mass="22939">MPLAELADAATLSLRRLRRRVERRKGGAAIALGFLVTGALVGGNAMWEQDGMHPAPLWGNSEQTSYAAHNGASGAEADKGDVHAVRAIAAEPEASGMVRSVQEGLIASGLYSGPASGVMDDETADAIETFERERGLPVTGEPSVGLLAALSVPAGAPRAPKAAQNAALSTLQIQKRLNAAGFGPLAEDGKMGPRTQHALDAFAADHGLSGAASSEVIRALATGDV</sequence>
<dbReference type="InterPro" id="IPR036365">
    <property type="entry name" value="PGBD-like_sf"/>
</dbReference>
<proteinExistence type="predicted"/>